<reference evidence="4 5" key="1">
    <citation type="journal article" date="2025" name="Microbiol. Resour. Announc.">
        <title>Draft genome sequences for Neonectria magnoliae and Neonectria punicea, canker pathogens of Liriodendron tulipifera and Acer saccharum in West Virginia.</title>
        <authorList>
            <person name="Petronek H.M."/>
            <person name="Kasson M.T."/>
            <person name="Metheny A.M."/>
            <person name="Stauder C.M."/>
            <person name="Lovett B."/>
            <person name="Lynch S.C."/>
            <person name="Garnas J.R."/>
            <person name="Kasson L.R."/>
            <person name="Stajich J.E."/>
        </authorList>
    </citation>
    <scope>NUCLEOTIDE SEQUENCE [LARGE SCALE GENOMIC DNA]</scope>
    <source>
        <strain evidence="4 5">NRRL 64651</strain>
    </source>
</reference>
<keyword evidence="2" id="KW-0560">Oxidoreductase</keyword>
<evidence type="ECO:0000313" key="4">
    <source>
        <dbReference type="EMBL" id="KAK7426119.1"/>
    </source>
</evidence>
<dbReference type="InterPro" id="IPR051609">
    <property type="entry name" value="NmrA/Isoflavone_reductase-like"/>
</dbReference>
<name>A0ABR1HYR8_9HYPO</name>
<feature type="domain" description="NmrA-like" evidence="3">
    <location>
        <begin position="3"/>
        <end position="238"/>
    </location>
</feature>
<evidence type="ECO:0000256" key="1">
    <source>
        <dbReference type="ARBA" id="ARBA00022857"/>
    </source>
</evidence>
<dbReference type="SUPFAM" id="SSF51735">
    <property type="entry name" value="NAD(P)-binding Rossmann-fold domains"/>
    <property type="match status" value="1"/>
</dbReference>
<organism evidence="4 5">
    <name type="scientific">Neonectria magnoliae</name>
    <dbReference type="NCBI Taxonomy" id="2732573"/>
    <lineage>
        <taxon>Eukaryota</taxon>
        <taxon>Fungi</taxon>
        <taxon>Dikarya</taxon>
        <taxon>Ascomycota</taxon>
        <taxon>Pezizomycotina</taxon>
        <taxon>Sordariomycetes</taxon>
        <taxon>Hypocreomycetidae</taxon>
        <taxon>Hypocreales</taxon>
        <taxon>Nectriaceae</taxon>
        <taxon>Neonectria</taxon>
    </lineage>
</organism>
<evidence type="ECO:0000313" key="5">
    <source>
        <dbReference type="Proteomes" id="UP001498421"/>
    </source>
</evidence>
<dbReference type="InterPro" id="IPR036291">
    <property type="entry name" value="NAD(P)-bd_dom_sf"/>
</dbReference>
<comment type="caution">
    <text evidence="4">The sequence shown here is derived from an EMBL/GenBank/DDBJ whole genome shotgun (WGS) entry which is preliminary data.</text>
</comment>
<dbReference type="CDD" id="cd05259">
    <property type="entry name" value="PCBER_SDR_a"/>
    <property type="match status" value="1"/>
</dbReference>
<dbReference type="PANTHER" id="PTHR47706:SF9">
    <property type="entry name" value="NMRA-LIKE DOMAIN-CONTAINING PROTEIN-RELATED"/>
    <property type="match status" value="1"/>
</dbReference>
<keyword evidence="1" id="KW-0521">NADP</keyword>
<proteinExistence type="predicted"/>
<dbReference type="Gene3D" id="3.40.50.720">
    <property type="entry name" value="NAD(P)-binding Rossmann-like Domain"/>
    <property type="match status" value="1"/>
</dbReference>
<protein>
    <recommendedName>
        <fullName evidence="3">NmrA-like domain-containing protein</fullName>
    </recommendedName>
</protein>
<accession>A0ABR1HYR8</accession>
<dbReference type="InterPro" id="IPR045312">
    <property type="entry name" value="PCBER-like"/>
</dbReference>
<dbReference type="EMBL" id="JAZAVK010000071">
    <property type="protein sequence ID" value="KAK7426119.1"/>
    <property type="molecule type" value="Genomic_DNA"/>
</dbReference>
<keyword evidence="5" id="KW-1185">Reference proteome</keyword>
<dbReference type="Gene3D" id="3.90.25.10">
    <property type="entry name" value="UDP-galactose 4-epimerase, domain 1"/>
    <property type="match status" value="1"/>
</dbReference>
<dbReference type="PANTHER" id="PTHR47706">
    <property type="entry name" value="NMRA-LIKE FAMILY PROTEIN"/>
    <property type="match status" value="1"/>
</dbReference>
<dbReference type="InterPro" id="IPR008030">
    <property type="entry name" value="NmrA-like"/>
</dbReference>
<evidence type="ECO:0000259" key="3">
    <source>
        <dbReference type="Pfam" id="PF05368"/>
    </source>
</evidence>
<dbReference type="Pfam" id="PF05368">
    <property type="entry name" value="NmrA"/>
    <property type="match status" value="1"/>
</dbReference>
<evidence type="ECO:0000256" key="2">
    <source>
        <dbReference type="ARBA" id="ARBA00023002"/>
    </source>
</evidence>
<dbReference type="Proteomes" id="UP001498421">
    <property type="component" value="Unassembled WGS sequence"/>
</dbReference>
<gene>
    <name evidence="4" type="ORF">QQZ08_007429</name>
</gene>
<sequence>MTNVAIVGASGETGQSIVNGLRLSKDPFNITALVRPASINKPEVQSVKEQGVGINVIELDAPHEDLVKALSGQDVVICCIIPGSADSQKALADAAKEAGVKRFIPSSFATACPPAGVMVMREIKEEVINHIKKIYLPYTVVDVGWWYQGTLPRLPSDKLDYATRFPVKAIVGDGNLPTALTDLRDVGKYVARIIADPRTLNKSVFAHSEVRTQEDIFALLEQASGETIPREYQPRAEVEAAAVAAREAYDGKQGRSFADLLVLTVAQYSNSMWLRGDNTPEAAAYLGYLSGKELYPDMETEHVRFEEYIDEMLAGKGKAAYANRIFPFESKNDGDAK</sequence>